<gene>
    <name evidence="1" type="ORF">HHK36_001359</name>
</gene>
<name>A0A834ZY02_TETSI</name>
<dbReference type="OrthoDB" id="198474at2759"/>
<organism evidence="1 2">
    <name type="scientific">Tetracentron sinense</name>
    <name type="common">Spur-leaf</name>
    <dbReference type="NCBI Taxonomy" id="13715"/>
    <lineage>
        <taxon>Eukaryota</taxon>
        <taxon>Viridiplantae</taxon>
        <taxon>Streptophyta</taxon>
        <taxon>Embryophyta</taxon>
        <taxon>Tracheophyta</taxon>
        <taxon>Spermatophyta</taxon>
        <taxon>Magnoliopsida</taxon>
        <taxon>Trochodendrales</taxon>
        <taxon>Trochodendraceae</taxon>
        <taxon>Tetracentron</taxon>
    </lineage>
</organism>
<evidence type="ECO:0000313" key="2">
    <source>
        <dbReference type="Proteomes" id="UP000655225"/>
    </source>
</evidence>
<accession>A0A834ZY02</accession>
<protein>
    <submittedName>
        <fullName evidence="1">Uncharacterized protein</fullName>
    </submittedName>
</protein>
<sequence length="92" mass="10634">MNESDHSLPAITSDPHNEIFNRASSMSRSLLVKCISEHMENGSLKDVYIELVDKRVEELLNQEEKRILLDGYEKATHRVEITKKKLVDIKII</sequence>
<evidence type="ECO:0000313" key="1">
    <source>
        <dbReference type="EMBL" id="KAF8413378.1"/>
    </source>
</evidence>
<dbReference type="EMBL" id="JABCRI010000001">
    <property type="protein sequence ID" value="KAF8413378.1"/>
    <property type="molecule type" value="Genomic_DNA"/>
</dbReference>
<dbReference type="Proteomes" id="UP000655225">
    <property type="component" value="Unassembled WGS sequence"/>
</dbReference>
<keyword evidence="2" id="KW-1185">Reference proteome</keyword>
<dbReference type="AlphaFoldDB" id="A0A834ZY02"/>
<reference evidence="1 2" key="1">
    <citation type="submission" date="2020-04" db="EMBL/GenBank/DDBJ databases">
        <title>Plant Genome Project.</title>
        <authorList>
            <person name="Zhang R.-G."/>
        </authorList>
    </citation>
    <scope>NUCLEOTIDE SEQUENCE [LARGE SCALE GENOMIC DNA]</scope>
    <source>
        <strain evidence="1">YNK0</strain>
        <tissue evidence="1">Leaf</tissue>
    </source>
</reference>
<comment type="caution">
    <text evidence="1">The sequence shown here is derived from an EMBL/GenBank/DDBJ whole genome shotgun (WGS) entry which is preliminary data.</text>
</comment>
<dbReference type="PANTHER" id="PTHR36383">
    <property type="entry name" value="OS09G0529350 PROTEIN"/>
    <property type="match status" value="1"/>
</dbReference>
<dbReference type="PANTHER" id="PTHR36383:SF1">
    <property type="entry name" value="PROTEIN, PUTATIVE-RELATED"/>
    <property type="match status" value="1"/>
</dbReference>
<proteinExistence type="predicted"/>